<dbReference type="AlphaFoldDB" id="A0A2U8QR24"/>
<evidence type="ECO:0000313" key="2">
    <source>
        <dbReference type="EMBL" id="AWM12558.1"/>
    </source>
</evidence>
<name>A0A2U8QR24_9FLAO</name>
<proteinExistence type="predicted"/>
<dbReference type="InterPro" id="IPR009839">
    <property type="entry name" value="SseB_N"/>
</dbReference>
<dbReference type="Pfam" id="PF07179">
    <property type="entry name" value="SseB"/>
    <property type="match status" value="1"/>
</dbReference>
<accession>A0A2U8QR24</accession>
<sequence>MSTTQPEMEFQPNNTNLLTCIKAFRENQNQDTFMAVLNELQGNNAFLLIPTTEPIVGKDRNEEGWSTIEKGTQMSFTSVFEVDGQKVLGAFTSQEKLMHWANETKPFASLPAKDILEIAMQNDIERIVIDSNQETMFVLGRSIAK</sequence>
<dbReference type="OrthoDB" id="1365698at2"/>
<dbReference type="Proteomes" id="UP000245429">
    <property type="component" value="Chromosome"/>
</dbReference>
<organism evidence="2 3">
    <name type="scientific">Flavobacterium sediminis</name>
    <dbReference type="NCBI Taxonomy" id="2201181"/>
    <lineage>
        <taxon>Bacteria</taxon>
        <taxon>Pseudomonadati</taxon>
        <taxon>Bacteroidota</taxon>
        <taxon>Flavobacteriia</taxon>
        <taxon>Flavobacteriales</taxon>
        <taxon>Flavobacteriaceae</taxon>
        <taxon>Flavobacterium</taxon>
    </lineage>
</organism>
<keyword evidence="3" id="KW-1185">Reference proteome</keyword>
<reference evidence="2 3" key="1">
    <citation type="submission" date="2018-05" db="EMBL/GenBank/DDBJ databases">
        <title>Flavobacterium sp. MEBiC07310.</title>
        <authorList>
            <person name="Baek K."/>
        </authorList>
    </citation>
    <scope>NUCLEOTIDE SEQUENCE [LARGE SCALE GENOMIC DNA]</scope>
    <source>
        <strain evidence="2 3">MEBiC07310</strain>
    </source>
</reference>
<evidence type="ECO:0000313" key="3">
    <source>
        <dbReference type="Proteomes" id="UP000245429"/>
    </source>
</evidence>
<feature type="domain" description="SseB protein N-terminal" evidence="1">
    <location>
        <begin position="21"/>
        <end position="140"/>
    </location>
</feature>
<dbReference type="EMBL" id="CP029463">
    <property type="protein sequence ID" value="AWM12558.1"/>
    <property type="molecule type" value="Genomic_DNA"/>
</dbReference>
<gene>
    <name evidence="2" type="ORF">DI487_00835</name>
</gene>
<dbReference type="RefSeq" id="WP_109567967.1">
    <property type="nucleotide sequence ID" value="NZ_CP029463.1"/>
</dbReference>
<evidence type="ECO:0000259" key="1">
    <source>
        <dbReference type="Pfam" id="PF07179"/>
    </source>
</evidence>
<dbReference type="KEGG" id="fse:DI487_00835"/>
<protein>
    <recommendedName>
        <fullName evidence="1">SseB protein N-terminal domain-containing protein</fullName>
    </recommendedName>
</protein>